<accession>A0A3P1ASW5</accession>
<reference evidence="3 4" key="1">
    <citation type="submission" date="2018-11" db="EMBL/GenBank/DDBJ databases">
        <title>Flavobacterium sp. nov., YIM 102796 draft genome.</title>
        <authorList>
            <person name="Li G."/>
            <person name="Jiang Y."/>
        </authorList>
    </citation>
    <scope>NUCLEOTIDE SEQUENCE [LARGE SCALE GENOMIC DNA]</scope>
    <source>
        <strain evidence="3 4">YIM 102796</strain>
    </source>
</reference>
<evidence type="ECO:0000313" key="3">
    <source>
        <dbReference type="EMBL" id="RRA92061.1"/>
    </source>
</evidence>
<keyword evidence="4" id="KW-1185">Reference proteome</keyword>
<evidence type="ECO:0000313" key="4">
    <source>
        <dbReference type="Proteomes" id="UP000268372"/>
    </source>
</evidence>
<dbReference type="EMBL" id="RQTJ01000031">
    <property type="protein sequence ID" value="RRA92061.1"/>
    <property type="molecule type" value="Genomic_DNA"/>
</dbReference>
<dbReference type="Pfam" id="PF18962">
    <property type="entry name" value="Por_Secre_tail"/>
    <property type="match status" value="1"/>
</dbReference>
<gene>
    <name evidence="3" type="ORF">EG242_11970</name>
</gene>
<keyword evidence="1" id="KW-0732">Signal</keyword>
<proteinExistence type="predicted"/>
<name>A0A3P1ASW5_9FLAO</name>
<evidence type="ECO:0000259" key="2">
    <source>
        <dbReference type="Pfam" id="PF18962"/>
    </source>
</evidence>
<dbReference type="NCBIfam" id="TIGR04183">
    <property type="entry name" value="Por_Secre_tail"/>
    <property type="match status" value="1"/>
</dbReference>
<feature type="domain" description="Secretion system C-terminal sorting" evidence="2">
    <location>
        <begin position="235"/>
        <end position="306"/>
    </location>
</feature>
<dbReference type="AlphaFoldDB" id="A0A3P1ASW5"/>
<sequence>MSEDFNSYPAGHLNTDYINNTPGQGGWVTERHANAAATVMVTPETGRGNVISFTTNGNFSNEYVIVKQNIGVITALWNNRTAGNNVLKFEYEVFGTGIFIAEGSILHNTINFITLCFKSTSAYRIEARTVGSGVTNQTLQSYTSSTFPYNTWHKIELFYDYTAKKAYYYIPNLNLFKVDNIVSAITNLQDNISVHGSSLKIGSVVKYDNIKLTALPSVPPYILSANELVSAKFNMYPNPATNVVNITNNENMLVEEVTVYDSTGKQLTTQNYNNENQIQLNVENLASGTYMLHIQTNAGLAVKKLVKK</sequence>
<organism evidence="3 4">
    <name type="scientific">Paenimyroides viscosum</name>
    <dbReference type="NCBI Taxonomy" id="2488729"/>
    <lineage>
        <taxon>Bacteria</taxon>
        <taxon>Pseudomonadati</taxon>
        <taxon>Bacteroidota</taxon>
        <taxon>Flavobacteriia</taxon>
        <taxon>Flavobacteriales</taxon>
        <taxon>Flavobacteriaceae</taxon>
        <taxon>Paenimyroides</taxon>
    </lineage>
</organism>
<dbReference type="OrthoDB" id="849076at2"/>
<protein>
    <submittedName>
        <fullName evidence="3">T9SS C-terminal target domain-containing protein</fullName>
    </submittedName>
</protein>
<dbReference type="Gene3D" id="2.60.40.3080">
    <property type="match status" value="1"/>
</dbReference>
<dbReference type="InterPro" id="IPR026444">
    <property type="entry name" value="Secre_tail"/>
</dbReference>
<dbReference type="RefSeq" id="WP_124900097.1">
    <property type="nucleotide sequence ID" value="NZ_RQTJ01000031.1"/>
</dbReference>
<evidence type="ECO:0000256" key="1">
    <source>
        <dbReference type="ARBA" id="ARBA00022729"/>
    </source>
</evidence>
<comment type="caution">
    <text evidence="3">The sequence shown here is derived from an EMBL/GenBank/DDBJ whole genome shotgun (WGS) entry which is preliminary data.</text>
</comment>
<dbReference type="Proteomes" id="UP000268372">
    <property type="component" value="Unassembled WGS sequence"/>
</dbReference>